<dbReference type="PANTHER" id="PTHR11022">
    <property type="entry name" value="PEPTIDOGLYCAN RECOGNITION PROTEIN"/>
    <property type="match status" value="1"/>
</dbReference>
<dbReference type="GO" id="GO:0008745">
    <property type="term" value="F:N-acetylmuramoyl-L-alanine amidase activity"/>
    <property type="evidence" value="ECO:0007669"/>
    <property type="project" value="InterPro"/>
</dbReference>
<evidence type="ECO:0000256" key="3">
    <source>
        <dbReference type="ARBA" id="ARBA00022859"/>
    </source>
</evidence>
<keyword evidence="4" id="KW-0812">Transmembrane</keyword>
<name>A0A1L8E311_9DIPT</name>
<keyword evidence="4" id="KW-0472">Membrane</keyword>
<evidence type="ECO:0000256" key="1">
    <source>
        <dbReference type="ARBA" id="ARBA00007553"/>
    </source>
</evidence>
<protein>
    <submittedName>
        <fullName evidence="6">Putative peptidoglycan recognition protein</fullName>
    </submittedName>
</protein>
<dbReference type="PANTHER" id="PTHR11022:SF73">
    <property type="entry name" value="PEPTIDOGLYCAN-RECOGNITION PROTEIN LD"/>
    <property type="match status" value="1"/>
</dbReference>
<dbReference type="GO" id="GO:0045087">
    <property type="term" value="P:innate immune response"/>
    <property type="evidence" value="ECO:0007669"/>
    <property type="project" value="UniProtKB-KW"/>
</dbReference>
<dbReference type="InterPro" id="IPR036505">
    <property type="entry name" value="Amidase/PGRP_sf"/>
</dbReference>
<dbReference type="EMBL" id="GFDF01001038">
    <property type="protein sequence ID" value="JAV13046.1"/>
    <property type="molecule type" value="Transcribed_RNA"/>
</dbReference>
<keyword evidence="3" id="KW-0391">Immunity</keyword>
<dbReference type="InterPro" id="IPR006619">
    <property type="entry name" value="PGRP_domain_met/bac"/>
</dbReference>
<organism evidence="6">
    <name type="scientific">Nyssomyia neivai</name>
    <dbReference type="NCBI Taxonomy" id="330878"/>
    <lineage>
        <taxon>Eukaryota</taxon>
        <taxon>Metazoa</taxon>
        <taxon>Ecdysozoa</taxon>
        <taxon>Arthropoda</taxon>
        <taxon>Hexapoda</taxon>
        <taxon>Insecta</taxon>
        <taxon>Pterygota</taxon>
        <taxon>Neoptera</taxon>
        <taxon>Endopterygota</taxon>
        <taxon>Diptera</taxon>
        <taxon>Nematocera</taxon>
        <taxon>Psychodoidea</taxon>
        <taxon>Psychodidae</taxon>
        <taxon>Nyssomyia</taxon>
    </lineage>
</organism>
<proteinExistence type="inferred from homology"/>
<reference evidence="6" key="1">
    <citation type="submission" date="2016-12" db="EMBL/GenBank/DDBJ databases">
        <title>An insight into the sialome and mialome of the sand fly, Nyssomyia neivai.</title>
        <authorList>
            <person name="Sebastian V."/>
            <person name="Goulart T.M."/>
            <person name="Oliveira W."/>
            <person name="Calvo E."/>
            <person name="Oliveira L.F."/>
            <person name="Pinto M.C."/>
            <person name="Rosselino A.M."/>
            <person name="Ribeiro J.M."/>
        </authorList>
    </citation>
    <scope>NUCLEOTIDE SEQUENCE</scope>
</reference>
<dbReference type="InterPro" id="IPR002502">
    <property type="entry name" value="Amidase_domain"/>
</dbReference>
<dbReference type="SMART" id="SM00701">
    <property type="entry name" value="PGRP"/>
    <property type="match status" value="1"/>
</dbReference>
<feature type="domain" description="Peptidoglycan recognition protein family" evidence="5">
    <location>
        <begin position="82"/>
        <end position="224"/>
    </location>
</feature>
<sequence length="250" mass="28534">MAAVVGYSGECSTSINCQTTRIDRADSIDLYDETTPLISAPRGPSRSTFEVCILIFIFFGGFAIGVYLLIEEGEERPTNFPFYLVERAEWGASGDPQGQPLNHHIVDHVLVFHTRGNQCDGIKCTWIMRLLQNDFRERNFTDVPHNFLISNDGRTFEAQGWRLQSEFHGLRERNISLVVGLIGNFTGIIPKRHQLEETHALINEAIHRGKLKHNYGIYVVRNTTEHPHDGQAMIDAVKNWANWRHVIEYS</sequence>
<keyword evidence="4" id="KW-1133">Transmembrane helix</keyword>
<dbReference type="InterPro" id="IPR015510">
    <property type="entry name" value="PGRP"/>
</dbReference>
<dbReference type="GO" id="GO:0009253">
    <property type="term" value="P:peptidoglycan catabolic process"/>
    <property type="evidence" value="ECO:0007669"/>
    <property type="project" value="InterPro"/>
</dbReference>
<evidence type="ECO:0000256" key="2">
    <source>
        <dbReference type="ARBA" id="ARBA00022588"/>
    </source>
</evidence>
<comment type="similarity">
    <text evidence="1">Belongs to the N-acetylmuramoyl-L-alanine amidase 2 family.</text>
</comment>
<evidence type="ECO:0000256" key="4">
    <source>
        <dbReference type="SAM" id="Phobius"/>
    </source>
</evidence>
<dbReference type="CDD" id="cd06583">
    <property type="entry name" value="PGRP"/>
    <property type="match status" value="1"/>
</dbReference>
<evidence type="ECO:0000313" key="6">
    <source>
        <dbReference type="EMBL" id="JAV13046.1"/>
    </source>
</evidence>
<dbReference type="SUPFAM" id="SSF55846">
    <property type="entry name" value="N-acetylmuramoyl-L-alanine amidase-like"/>
    <property type="match status" value="1"/>
</dbReference>
<dbReference type="Gene3D" id="3.40.80.10">
    <property type="entry name" value="Peptidoglycan recognition protein-like"/>
    <property type="match status" value="1"/>
</dbReference>
<feature type="transmembrane region" description="Helical" evidence="4">
    <location>
        <begin position="51"/>
        <end position="70"/>
    </location>
</feature>
<evidence type="ECO:0000259" key="5">
    <source>
        <dbReference type="SMART" id="SM00701"/>
    </source>
</evidence>
<keyword evidence="2" id="KW-0399">Innate immunity</keyword>
<accession>A0A1L8E311</accession>
<dbReference type="AlphaFoldDB" id="A0A1L8E311"/>
<dbReference type="GO" id="GO:0008270">
    <property type="term" value="F:zinc ion binding"/>
    <property type="evidence" value="ECO:0007669"/>
    <property type="project" value="InterPro"/>
</dbReference>